<feature type="transmembrane region" description="Helical" evidence="7">
    <location>
        <begin position="429"/>
        <end position="450"/>
    </location>
</feature>
<comment type="caution">
    <text evidence="8">The sequence shown here is derived from an EMBL/GenBank/DDBJ whole genome shotgun (WGS) entry which is preliminary data.</text>
</comment>
<gene>
    <name evidence="8" type="ORF">QVZ41_10560</name>
</gene>
<dbReference type="Gene3D" id="1.20.1730.10">
    <property type="entry name" value="Sodium/glucose cotransporter"/>
    <property type="match status" value="1"/>
</dbReference>
<dbReference type="RefSeq" id="WP_302884540.1">
    <property type="nucleotide sequence ID" value="NZ_JAUMIT010000005.1"/>
</dbReference>
<feature type="transmembrane region" description="Helical" evidence="7">
    <location>
        <begin position="127"/>
        <end position="152"/>
    </location>
</feature>
<dbReference type="InterPro" id="IPR038377">
    <property type="entry name" value="Na/Glc_symporter_sf"/>
</dbReference>
<dbReference type="PANTHER" id="PTHR11819">
    <property type="entry name" value="SOLUTE CARRIER FAMILY 5"/>
    <property type="match status" value="1"/>
</dbReference>
<feature type="transmembrane region" description="Helical" evidence="7">
    <location>
        <begin position="235"/>
        <end position="253"/>
    </location>
</feature>
<evidence type="ECO:0000313" key="9">
    <source>
        <dbReference type="Proteomes" id="UP001168642"/>
    </source>
</evidence>
<evidence type="ECO:0000256" key="7">
    <source>
        <dbReference type="SAM" id="Phobius"/>
    </source>
</evidence>
<organism evidence="8 9">
    <name type="scientific">Wenyingzhuangia gilva</name>
    <dbReference type="NCBI Taxonomy" id="3057677"/>
    <lineage>
        <taxon>Bacteria</taxon>
        <taxon>Pseudomonadati</taxon>
        <taxon>Bacteroidota</taxon>
        <taxon>Flavobacteriia</taxon>
        <taxon>Flavobacteriales</taxon>
        <taxon>Flavobacteriaceae</taxon>
        <taxon>Wenyingzhuangia</taxon>
    </lineage>
</organism>
<keyword evidence="3 7" id="KW-0812">Transmembrane</keyword>
<feature type="transmembrane region" description="Helical" evidence="7">
    <location>
        <begin position="85"/>
        <end position="106"/>
    </location>
</feature>
<comment type="similarity">
    <text evidence="2 6">Belongs to the sodium:solute symporter (SSF) (TC 2.A.21) family.</text>
</comment>
<keyword evidence="5 7" id="KW-0472">Membrane</keyword>
<dbReference type="EMBL" id="JAUMIT010000005">
    <property type="protein sequence ID" value="MDO3695280.1"/>
    <property type="molecule type" value="Genomic_DNA"/>
</dbReference>
<evidence type="ECO:0000313" key="8">
    <source>
        <dbReference type="EMBL" id="MDO3695280.1"/>
    </source>
</evidence>
<feature type="transmembrane region" description="Helical" evidence="7">
    <location>
        <begin position="509"/>
        <end position="525"/>
    </location>
</feature>
<feature type="transmembrane region" description="Helical" evidence="7">
    <location>
        <begin position="462"/>
        <end position="480"/>
    </location>
</feature>
<comment type="subcellular location">
    <subcellularLocation>
        <location evidence="1">Membrane</location>
        <topology evidence="1">Multi-pass membrane protein</topology>
    </subcellularLocation>
</comment>
<evidence type="ECO:0000256" key="4">
    <source>
        <dbReference type="ARBA" id="ARBA00022989"/>
    </source>
</evidence>
<feature type="transmembrane region" description="Helical" evidence="7">
    <location>
        <begin position="192"/>
        <end position="215"/>
    </location>
</feature>
<feature type="transmembrane region" description="Helical" evidence="7">
    <location>
        <begin position="158"/>
        <end position="180"/>
    </location>
</feature>
<feature type="transmembrane region" description="Helical" evidence="7">
    <location>
        <begin position="370"/>
        <end position="389"/>
    </location>
</feature>
<name>A0ABT8VTH5_9FLAO</name>
<sequence>MSQISSFLEPIDYLVIVGYLILLVAFGYYISFVKNKKTDASYFLAGNTLGWPSIGLNMWGTNVGPSMLIASASVGFTTGIVAGNFAWYAFIFILLLAVVFSPRYLGANVVTLPEFMGKRFGDSTRNILAWYTLITILISWLSLTLFAGGILVQQLLDLPMYLSVIMMVILSGFFAAAGGLKAIAYTNVFQMLLLIGVSLLLVVMGVNKAGGLEHIYNSTPGSYWNLLLPADDANYPWVAILLGYPVMGVWFWCTDQSMVQSMLGAKNLKEGQLGANFIGWLKILDVPLFILPGIVCFVLFPELKNPDEAYMTMVTQLFPAGLRGLIIVVLIAALISTIGSALNSLSTVFTMDVYVKKYEPKASQNKIVKTGRLVTLFGSILAVLITLAINSIKGLNLFDIFQSILGFIAPPMSVVFLFGVLWKKTTTRAANLVLTLGTVISLGIGVLYLWIFPNQIYNWPHFLLLSFYIFVGLSIMTYLVSITDKTAQDNHDVLLKIDPKAKPDNQVKILWVALTIVMILLYVFFNGH</sequence>
<proteinExistence type="inferred from homology"/>
<dbReference type="NCBIfam" id="TIGR00813">
    <property type="entry name" value="sss"/>
    <property type="match status" value="1"/>
</dbReference>
<feature type="transmembrane region" description="Helical" evidence="7">
    <location>
        <begin position="273"/>
        <end position="300"/>
    </location>
</feature>
<dbReference type="Pfam" id="PF00474">
    <property type="entry name" value="SSF"/>
    <property type="match status" value="1"/>
</dbReference>
<protein>
    <submittedName>
        <fullName evidence="8">Sodium/solute symporter</fullName>
    </submittedName>
</protein>
<keyword evidence="4 7" id="KW-1133">Transmembrane helix</keyword>
<accession>A0ABT8VTH5</accession>
<evidence type="ECO:0000256" key="3">
    <source>
        <dbReference type="ARBA" id="ARBA00022692"/>
    </source>
</evidence>
<dbReference type="InterPro" id="IPR001734">
    <property type="entry name" value="Na/solute_symporter"/>
</dbReference>
<feature type="transmembrane region" description="Helical" evidence="7">
    <location>
        <begin position="401"/>
        <end position="422"/>
    </location>
</feature>
<keyword evidence="9" id="KW-1185">Reference proteome</keyword>
<feature type="transmembrane region" description="Helical" evidence="7">
    <location>
        <begin position="320"/>
        <end position="349"/>
    </location>
</feature>
<feature type="transmembrane region" description="Helical" evidence="7">
    <location>
        <begin position="13"/>
        <end position="30"/>
    </location>
</feature>
<dbReference type="PANTHER" id="PTHR11819:SF195">
    <property type="entry name" value="SODIUM_GLUCOSE COTRANSPORTER 4"/>
    <property type="match status" value="1"/>
</dbReference>
<dbReference type="PROSITE" id="PS50283">
    <property type="entry name" value="NA_SOLUT_SYMP_3"/>
    <property type="match status" value="1"/>
</dbReference>
<dbReference type="Proteomes" id="UP001168642">
    <property type="component" value="Unassembled WGS sequence"/>
</dbReference>
<evidence type="ECO:0000256" key="5">
    <source>
        <dbReference type="ARBA" id="ARBA00023136"/>
    </source>
</evidence>
<evidence type="ECO:0000256" key="6">
    <source>
        <dbReference type="RuleBase" id="RU362091"/>
    </source>
</evidence>
<evidence type="ECO:0000256" key="1">
    <source>
        <dbReference type="ARBA" id="ARBA00004141"/>
    </source>
</evidence>
<reference evidence="8" key="1">
    <citation type="submission" date="2023-07" db="EMBL/GenBank/DDBJ databases">
        <title>Wenyingzhuangia sp. chi5 genome sequencing and assembly.</title>
        <authorList>
            <person name="Park S."/>
        </authorList>
    </citation>
    <scope>NUCLEOTIDE SEQUENCE</scope>
    <source>
        <strain evidence="8">Chi5</strain>
    </source>
</reference>
<evidence type="ECO:0000256" key="2">
    <source>
        <dbReference type="ARBA" id="ARBA00006434"/>
    </source>
</evidence>